<organism evidence="1 2">
    <name type="scientific">Chondrus crispus</name>
    <name type="common">Carrageen Irish moss</name>
    <name type="synonym">Polymorpha crispa</name>
    <dbReference type="NCBI Taxonomy" id="2769"/>
    <lineage>
        <taxon>Eukaryota</taxon>
        <taxon>Rhodophyta</taxon>
        <taxon>Florideophyceae</taxon>
        <taxon>Rhodymeniophycidae</taxon>
        <taxon>Gigartinales</taxon>
        <taxon>Gigartinaceae</taxon>
        <taxon>Chondrus</taxon>
    </lineage>
</organism>
<dbReference type="EMBL" id="HG001734">
    <property type="protein sequence ID" value="CDF35544.1"/>
    <property type="molecule type" value="Genomic_DNA"/>
</dbReference>
<proteinExistence type="predicted"/>
<gene>
    <name evidence="1" type="ORF">CHC_T00004055001</name>
</gene>
<dbReference type="Proteomes" id="UP000012073">
    <property type="component" value="Unassembled WGS sequence"/>
</dbReference>
<keyword evidence="2" id="KW-1185">Reference proteome</keyword>
<dbReference type="Gramene" id="CDF35544">
    <property type="protein sequence ID" value="CDF35544"/>
    <property type="gene ID" value="CHC_T00004055001"/>
</dbReference>
<accession>R7QBW2</accession>
<dbReference type="KEGG" id="ccp:CHC_T00004055001"/>
<dbReference type="RefSeq" id="XP_005715363.1">
    <property type="nucleotide sequence ID" value="XM_005715306.1"/>
</dbReference>
<evidence type="ECO:0000313" key="2">
    <source>
        <dbReference type="Proteomes" id="UP000012073"/>
    </source>
</evidence>
<dbReference type="AlphaFoldDB" id="R7QBW2"/>
<dbReference type="GeneID" id="17323080"/>
<evidence type="ECO:0000313" key="1">
    <source>
        <dbReference type="EMBL" id="CDF35544.1"/>
    </source>
</evidence>
<sequence>MDSCSKQDDTITACCLQNRSPTVCPVLSCHSEKPILKLKPTSIYSFYKDDRFDGRKHAKEWVAALTVVHHLSTKATLSALRNPRKLKPLAFSAEEDFFLIWWPRPKPRSLKHFLLELHFASKMSTEVQFKFLQILPHHTGFYRCAMYRNELYFDDESDVPYPTEQVQELARRDRFTNCTDRMQEFVRRPTVLTLDLSRDKRKLAV</sequence>
<reference evidence="2" key="1">
    <citation type="journal article" date="2013" name="Proc. Natl. Acad. Sci. U.S.A.">
        <title>Genome structure and metabolic features in the red seaweed Chondrus crispus shed light on evolution of the Archaeplastida.</title>
        <authorList>
            <person name="Collen J."/>
            <person name="Porcel B."/>
            <person name="Carre W."/>
            <person name="Ball S.G."/>
            <person name="Chaparro C."/>
            <person name="Tonon T."/>
            <person name="Barbeyron T."/>
            <person name="Michel G."/>
            <person name="Noel B."/>
            <person name="Valentin K."/>
            <person name="Elias M."/>
            <person name="Artiguenave F."/>
            <person name="Arun A."/>
            <person name="Aury J.M."/>
            <person name="Barbosa-Neto J.F."/>
            <person name="Bothwell J.H."/>
            <person name="Bouget F.Y."/>
            <person name="Brillet L."/>
            <person name="Cabello-Hurtado F."/>
            <person name="Capella-Gutierrez S."/>
            <person name="Charrier B."/>
            <person name="Cladiere L."/>
            <person name="Cock J.M."/>
            <person name="Coelho S.M."/>
            <person name="Colleoni C."/>
            <person name="Czjzek M."/>
            <person name="Da Silva C."/>
            <person name="Delage L."/>
            <person name="Denoeud F."/>
            <person name="Deschamps P."/>
            <person name="Dittami S.M."/>
            <person name="Gabaldon T."/>
            <person name="Gachon C.M."/>
            <person name="Groisillier A."/>
            <person name="Herve C."/>
            <person name="Jabbari K."/>
            <person name="Katinka M."/>
            <person name="Kloareg B."/>
            <person name="Kowalczyk N."/>
            <person name="Labadie K."/>
            <person name="Leblanc C."/>
            <person name="Lopez P.J."/>
            <person name="McLachlan D.H."/>
            <person name="Meslet-Cladiere L."/>
            <person name="Moustafa A."/>
            <person name="Nehr Z."/>
            <person name="Nyvall Collen P."/>
            <person name="Panaud O."/>
            <person name="Partensky F."/>
            <person name="Poulain J."/>
            <person name="Rensing S.A."/>
            <person name="Rousvoal S."/>
            <person name="Samson G."/>
            <person name="Symeonidi A."/>
            <person name="Weissenbach J."/>
            <person name="Zambounis A."/>
            <person name="Wincker P."/>
            <person name="Boyen C."/>
        </authorList>
    </citation>
    <scope>NUCLEOTIDE SEQUENCE [LARGE SCALE GENOMIC DNA]</scope>
    <source>
        <strain evidence="2">cv. Stackhouse</strain>
    </source>
</reference>
<name>R7QBW2_CHOCR</name>
<protein>
    <submittedName>
        <fullName evidence="1">Uncharacterized protein</fullName>
    </submittedName>
</protein>